<dbReference type="EMBL" id="CP157942">
    <property type="protein sequence ID" value="XBS66839.1"/>
    <property type="molecule type" value="Genomic_DNA"/>
</dbReference>
<dbReference type="GO" id="GO:0003677">
    <property type="term" value="F:DNA binding"/>
    <property type="evidence" value="ECO:0007669"/>
    <property type="project" value="InterPro"/>
</dbReference>
<feature type="domain" description="Resolvase/invertase-type recombinase catalytic" evidence="1">
    <location>
        <begin position="13"/>
        <end position="102"/>
    </location>
</feature>
<dbReference type="RefSeq" id="WP_349966864.1">
    <property type="nucleotide sequence ID" value="NZ_CP157942.1"/>
</dbReference>
<dbReference type="Pfam" id="PF00239">
    <property type="entry name" value="Resolvase"/>
    <property type="match status" value="1"/>
</dbReference>
<dbReference type="Gene3D" id="3.90.1750.20">
    <property type="entry name" value="Putative Large Serine Recombinase, Chain B, Domain 2"/>
    <property type="match status" value="1"/>
</dbReference>
<evidence type="ECO:0000259" key="1">
    <source>
        <dbReference type="Pfam" id="PF00239"/>
    </source>
</evidence>
<proteinExistence type="predicted"/>
<dbReference type="InterPro" id="IPR050639">
    <property type="entry name" value="SSR_resolvase"/>
</dbReference>
<protein>
    <submittedName>
        <fullName evidence="5">Recombinase family protein</fullName>
    </submittedName>
</protein>
<dbReference type="InterPro" id="IPR038109">
    <property type="entry name" value="DNA_bind_recomb_sf"/>
</dbReference>
<name>A0AAU7Q1H9_9RICK</name>
<evidence type="ECO:0000313" key="3">
    <source>
        <dbReference type="EMBL" id="XBS66513.1"/>
    </source>
</evidence>
<reference evidence="5" key="1">
    <citation type="submission" date="2024-06" db="EMBL/GenBank/DDBJ databases">
        <authorList>
            <person name="Dussert Y."/>
            <person name="Peccoud J."/>
            <person name="Pigeault R."/>
        </authorList>
    </citation>
    <scope>NUCLEOTIDE SEQUENCE</scope>
    <source>
        <strain evidence="5">WArc</strain>
    </source>
</reference>
<dbReference type="SUPFAM" id="SSF53041">
    <property type="entry name" value="Resolvase-like"/>
    <property type="match status" value="1"/>
</dbReference>
<dbReference type="Gene3D" id="3.40.50.1390">
    <property type="entry name" value="Resolvase, N-terminal catalytic domain"/>
    <property type="match status" value="1"/>
</dbReference>
<dbReference type="PANTHER" id="PTHR30461">
    <property type="entry name" value="DNA-INVERTASE FROM LAMBDOID PROPHAGE"/>
    <property type="match status" value="1"/>
</dbReference>
<dbReference type="AlphaFoldDB" id="A0AAU7Q1H9"/>
<evidence type="ECO:0000313" key="5">
    <source>
        <dbReference type="EMBL" id="XBS66839.1"/>
    </source>
</evidence>
<sequence>MSINLLTMATVLVRPDLEKLHDKVTEGKIDRFIHLIAYLGNMHIKFEEFEKAGAETVFLNYEINNNPESQLLLQMQGMIAEYERAKIMERSRRGKIYAANKGCVSVMGGAPYGYRYIDKYMGGGQALFEINEEEANIVRKVFLWVGRESWGSVSSAKHYVYYNTNRKKVLG</sequence>
<dbReference type="InterPro" id="IPR006119">
    <property type="entry name" value="Resolv_N"/>
</dbReference>
<dbReference type="EMBL" id="CP157942">
    <property type="protein sequence ID" value="XBS66791.1"/>
    <property type="molecule type" value="Genomic_DNA"/>
</dbReference>
<dbReference type="InterPro" id="IPR036162">
    <property type="entry name" value="Resolvase-like_N_sf"/>
</dbReference>
<dbReference type="PANTHER" id="PTHR30461:SF23">
    <property type="entry name" value="DNA RECOMBINASE-RELATED"/>
    <property type="match status" value="1"/>
</dbReference>
<organism evidence="5">
    <name type="scientific">Wolbachia endosymbiont of Armadillidium arcangelii</name>
    <dbReference type="NCBI Taxonomy" id="3158571"/>
    <lineage>
        <taxon>Bacteria</taxon>
        <taxon>Pseudomonadati</taxon>
        <taxon>Pseudomonadota</taxon>
        <taxon>Alphaproteobacteria</taxon>
        <taxon>Rickettsiales</taxon>
        <taxon>Anaplasmataceae</taxon>
        <taxon>Wolbachieae</taxon>
        <taxon>Wolbachia</taxon>
    </lineage>
</organism>
<gene>
    <name evidence="2" type="ORF">ABLO99_04250</name>
    <name evidence="3" type="ORF">ABLO99_04360</name>
    <name evidence="4" type="ORF">ABLO99_06195</name>
    <name evidence="5" type="ORF">ABLO99_06505</name>
</gene>
<evidence type="ECO:0000313" key="4">
    <source>
        <dbReference type="EMBL" id="XBS66791.1"/>
    </source>
</evidence>
<evidence type="ECO:0000313" key="2">
    <source>
        <dbReference type="EMBL" id="XBS66498.1"/>
    </source>
</evidence>
<dbReference type="GO" id="GO:0000150">
    <property type="term" value="F:DNA strand exchange activity"/>
    <property type="evidence" value="ECO:0007669"/>
    <property type="project" value="InterPro"/>
</dbReference>
<dbReference type="EMBL" id="CP157942">
    <property type="protein sequence ID" value="XBS66498.1"/>
    <property type="molecule type" value="Genomic_DNA"/>
</dbReference>
<dbReference type="EMBL" id="CP157942">
    <property type="protein sequence ID" value="XBS66513.1"/>
    <property type="molecule type" value="Genomic_DNA"/>
</dbReference>
<accession>A0AAU7Q1H9</accession>